<organism evidence="1 2">
    <name type="scientific">Chitinophaga nivalis</name>
    <dbReference type="NCBI Taxonomy" id="2991709"/>
    <lineage>
        <taxon>Bacteria</taxon>
        <taxon>Pseudomonadati</taxon>
        <taxon>Bacteroidota</taxon>
        <taxon>Chitinophagia</taxon>
        <taxon>Chitinophagales</taxon>
        <taxon>Chitinophagaceae</taxon>
        <taxon>Chitinophaga</taxon>
    </lineage>
</organism>
<dbReference type="Proteomes" id="UP001207742">
    <property type="component" value="Unassembled WGS sequence"/>
</dbReference>
<dbReference type="EMBL" id="JAPDNS010000002">
    <property type="protein sequence ID" value="MCW3486063.1"/>
    <property type="molecule type" value="Genomic_DNA"/>
</dbReference>
<gene>
    <name evidence="1" type="ORF">OL497_19330</name>
</gene>
<reference evidence="1 2" key="1">
    <citation type="submission" date="2022-10" db="EMBL/GenBank/DDBJ databases">
        <title>Chitinophaga nivalis PC15 sp. nov., isolated from Pyeongchang county, South Korea.</title>
        <authorList>
            <person name="Trinh H.N."/>
        </authorList>
    </citation>
    <scope>NUCLEOTIDE SEQUENCE [LARGE SCALE GENOMIC DNA]</scope>
    <source>
        <strain evidence="1 2">PC14</strain>
    </source>
</reference>
<accession>A0ABT3IQ17</accession>
<sequence length="90" mass="10313">MPAQKCSDCRFDMTVSLEGLNDELIISHECHFSDKKIETTVKADWTDFSQIKEEDRKKYCYSFAGQDLFFLSLSHLAEDLSQMGVEHVSG</sequence>
<keyword evidence="2" id="KW-1185">Reference proteome</keyword>
<evidence type="ECO:0000313" key="1">
    <source>
        <dbReference type="EMBL" id="MCW3486063.1"/>
    </source>
</evidence>
<dbReference type="RefSeq" id="WP_264732877.1">
    <property type="nucleotide sequence ID" value="NZ_JAPDNR010000001.1"/>
</dbReference>
<proteinExistence type="predicted"/>
<comment type="caution">
    <text evidence="1">The sequence shown here is derived from an EMBL/GenBank/DDBJ whole genome shotgun (WGS) entry which is preliminary data.</text>
</comment>
<evidence type="ECO:0000313" key="2">
    <source>
        <dbReference type="Proteomes" id="UP001207742"/>
    </source>
</evidence>
<protein>
    <submittedName>
        <fullName evidence="1">Uncharacterized protein</fullName>
    </submittedName>
</protein>
<name>A0ABT3IQ17_9BACT</name>